<dbReference type="Proteomes" id="UP000185557">
    <property type="component" value="Unassembled WGS sequence"/>
</dbReference>
<evidence type="ECO:0000256" key="6">
    <source>
        <dbReference type="ARBA" id="ARBA00022695"/>
    </source>
</evidence>
<dbReference type="Pfam" id="PF00483">
    <property type="entry name" value="NTP_transferase"/>
    <property type="match status" value="1"/>
</dbReference>
<dbReference type="GO" id="GO:0046872">
    <property type="term" value="F:metal ion binding"/>
    <property type="evidence" value="ECO:0007669"/>
    <property type="project" value="UniProtKB-KW"/>
</dbReference>
<comment type="catalytic activity">
    <reaction evidence="11">
        <text>dTTP + alpha-D-glucose 1-phosphate + H(+) = dTDP-alpha-D-glucose + diphosphate</text>
        <dbReference type="Rhea" id="RHEA:15225"/>
        <dbReference type="ChEBI" id="CHEBI:15378"/>
        <dbReference type="ChEBI" id="CHEBI:33019"/>
        <dbReference type="ChEBI" id="CHEBI:37568"/>
        <dbReference type="ChEBI" id="CHEBI:57477"/>
        <dbReference type="ChEBI" id="CHEBI:58601"/>
        <dbReference type="EC" id="2.7.7.24"/>
    </reaction>
</comment>
<dbReference type="Gene3D" id="3.90.550.10">
    <property type="entry name" value="Spore Coat Polysaccharide Biosynthesis Protein SpsA, Chain A"/>
    <property type="match status" value="1"/>
</dbReference>
<accession>A0A1U7J0W8</accession>
<dbReference type="PANTHER" id="PTHR43532:SF1">
    <property type="entry name" value="GLUCOSE-1-PHOSPHATE THYMIDYLYLTRANSFERASE 1"/>
    <property type="match status" value="1"/>
</dbReference>
<evidence type="ECO:0000256" key="8">
    <source>
        <dbReference type="ARBA" id="ARBA00022842"/>
    </source>
</evidence>
<keyword evidence="8" id="KW-0460">Magnesium</keyword>
<evidence type="ECO:0000256" key="1">
    <source>
        <dbReference type="ARBA" id="ARBA00001946"/>
    </source>
</evidence>
<sequence length="274" mass="30089">MSTSLPTIGLIPAAGQGTRISPLPMSKELFPIGFRMLTNQSGPRPKVVCHYLLEKMRRAGVEQAFFILRPGKWDIPNFLGDGADLGMHLSYLTVHVPFGVPFSLNQAYPFLRGATVVLGFPDILFEPGDAYQVLLERLHGGTADVVLGLFPTDQPETVGVVDFDESGVVRGIYEKSGLTHLPYMWAIAAWRPSFSDFLHRFVRDRQQALIGTQIPQHLTILPPYTEVPIGDVMQAALASGLRIEAQPFAQGSYLDIGTPENLAKAIQQHPFPVG</sequence>
<comment type="caution">
    <text evidence="13">The sequence shown here is derived from an EMBL/GenBank/DDBJ whole genome shotgun (WGS) entry which is preliminary data.</text>
</comment>
<dbReference type="STRING" id="549789.NIES30_20750"/>
<comment type="cofactor">
    <cofactor evidence="1">
        <name>Mg(2+)</name>
        <dbReference type="ChEBI" id="CHEBI:18420"/>
    </cofactor>
</comment>
<evidence type="ECO:0000259" key="12">
    <source>
        <dbReference type="Pfam" id="PF00483"/>
    </source>
</evidence>
<evidence type="ECO:0000256" key="11">
    <source>
        <dbReference type="ARBA" id="ARBA00049336"/>
    </source>
</evidence>
<reference evidence="13 14" key="1">
    <citation type="submission" date="2016-11" db="EMBL/GenBank/DDBJ databases">
        <title>Draft Genome Sequences of Nine Cyanobacterial Strains from Diverse Habitats.</title>
        <authorList>
            <person name="Zhu T."/>
            <person name="Hou S."/>
            <person name="Lu X."/>
            <person name="Hess W.R."/>
        </authorList>
    </citation>
    <scope>NUCLEOTIDE SEQUENCE [LARGE SCALE GENOMIC DNA]</scope>
    <source>
        <strain evidence="13 14">NIES-30</strain>
    </source>
</reference>
<keyword evidence="5" id="KW-0808">Transferase</keyword>
<keyword evidence="6" id="KW-0548">Nucleotidyltransferase</keyword>
<dbReference type="PANTHER" id="PTHR43532">
    <property type="entry name" value="GLUCOSE-1-PHOSPHATE THYMIDYLYLTRANSFERASE"/>
    <property type="match status" value="1"/>
</dbReference>
<protein>
    <recommendedName>
        <fullName evidence="4">Glucose-1-phosphate thymidylyltransferase</fullName>
        <ecNumber evidence="3">2.7.7.24</ecNumber>
    </recommendedName>
    <alternativeName>
        <fullName evidence="10">dTDP-glucose pyrophosphorylase</fullName>
    </alternativeName>
    <alternativeName>
        <fullName evidence="9">dTDP-glucose synthase</fullName>
    </alternativeName>
</protein>
<name>A0A1U7J0W8_9CYAN</name>
<evidence type="ECO:0000256" key="3">
    <source>
        <dbReference type="ARBA" id="ARBA00012461"/>
    </source>
</evidence>
<keyword evidence="14" id="KW-1185">Reference proteome</keyword>
<evidence type="ECO:0000256" key="10">
    <source>
        <dbReference type="ARBA" id="ARBA00032598"/>
    </source>
</evidence>
<comment type="similarity">
    <text evidence="2">Belongs to the glucose-1-phosphate thymidylyltransferase family.</text>
</comment>
<proteinExistence type="inferred from homology"/>
<dbReference type="RefSeq" id="WP_073610355.1">
    <property type="nucleotide sequence ID" value="NZ_MRCG01000018.1"/>
</dbReference>
<evidence type="ECO:0000256" key="2">
    <source>
        <dbReference type="ARBA" id="ARBA00010480"/>
    </source>
</evidence>
<dbReference type="InterPro" id="IPR005907">
    <property type="entry name" value="G1P_thy_trans_s"/>
</dbReference>
<evidence type="ECO:0000256" key="9">
    <source>
        <dbReference type="ARBA" id="ARBA00032492"/>
    </source>
</evidence>
<dbReference type="InterPro" id="IPR029044">
    <property type="entry name" value="Nucleotide-diphossugar_trans"/>
</dbReference>
<dbReference type="InterPro" id="IPR005835">
    <property type="entry name" value="NTP_transferase_dom"/>
</dbReference>
<evidence type="ECO:0000256" key="5">
    <source>
        <dbReference type="ARBA" id="ARBA00022679"/>
    </source>
</evidence>
<evidence type="ECO:0000313" key="13">
    <source>
        <dbReference type="EMBL" id="OKH45204.1"/>
    </source>
</evidence>
<dbReference type="AlphaFoldDB" id="A0A1U7J0W8"/>
<dbReference type="GO" id="GO:0008879">
    <property type="term" value="F:glucose-1-phosphate thymidylyltransferase activity"/>
    <property type="evidence" value="ECO:0007669"/>
    <property type="project" value="UniProtKB-EC"/>
</dbReference>
<evidence type="ECO:0000313" key="14">
    <source>
        <dbReference type="Proteomes" id="UP000185557"/>
    </source>
</evidence>
<organism evidence="13 14">
    <name type="scientific">Phormidium tenue NIES-30</name>
    <dbReference type="NCBI Taxonomy" id="549789"/>
    <lineage>
        <taxon>Bacteria</taxon>
        <taxon>Bacillati</taxon>
        <taxon>Cyanobacteriota</taxon>
        <taxon>Cyanophyceae</taxon>
        <taxon>Oscillatoriophycideae</taxon>
        <taxon>Oscillatoriales</taxon>
        <taxon>Oscillatoriaceae</taxon>
        <taxon>Phormidium</taxon>
    </lineage>
</organism>
<evidence type="ECO:0000256" key="7">
    <source>
        <dbReference type="ARBA" id="ARBA00022723"/>
    </source>
</evidence>
<dbReference type="EC" id="2.7.7.24" evidence="3"/>
<dbReference type="EMBL" id="MRCG01000018">
    <property type="protein sequence ID" value="OKH45204.1"/>
    <property type="molecule type" value="Genomic_DNA"/>
</dbReference>
<keyword evidence="7" id="KW-0479">Metal-binding</keyword>
<gene>
    <name evidence="13" type="ORF">NIES30_20750</name>
</gene>
<evidence type="ECO:0000256" key="4">
    <source>
        <dbReference type="ARBA" id="ARBA00017654"/>
    </source>
</evidence>
<feature type="domain" description="Nucleotidyl transferase" evidence="12">
    <location>
        <begin position="9"/>
        <end position="266"/>
    </location>
</feature>
<dbReference type="SUPFAM" id="SSF53448">
    <property type="entry name" value="Nucleotide-diphospho-sugar transferases"/>
    <property type="match status" value="1"/>
</dbReference>
<dbReference type="OrthoDB" id="527131at2"/>